<dbReference type="SMART" id="SM00490">
    <property type="entry name" value="HELICc"/>
    <property type="match status" value="1"/>
</dbReference>
<evidence type="ECO:0000256" key="1">
    <source>
        <dbReference type="ARBA" id="ARBA00022741"/>
    </source>
</evidence>
<evidence type="ECO:0000259" key="4">
    <source>
        <dbReference type="PROSITE" id="PS51192"/>
    </source>
</evidence>
<evidence type="ECO:0000313" key="7">
    <source>
        <dbReference type="Proteomes" id="UP000752012"/>
    </source>
</evidence>
<keyword evidence="2" id="KW-0067">ATP-binding</keyword>
<gene>
    <name evidence="6" type="ORF">HCN83_05535</name>
</gene>
<dbReference type="RefSeq" id="WP_168005349.1">
    <property type="nucleotide sequence ID" value="NZ_JAATHJ010000006.1"/>
</dbReference>
<feature type="domain" description="Helicase ATP-binding" evidence="4">
    <location>
        <begin position="131"/>
        <end position="285"/>
    </location>
</feature>
<evidence type="ECO:0000256" key="3">
    <source>
        <dbReference type="ARBA" id="ARBA00023125"/>
    </source>
</evidence>
<dbReference type="InterPro" id="IPR014001">
    <property type="entry name" value="Helicase_ATP-bd"/>
</dbReference>
<reference evidence="6 7" key="1">
    <citation type="submission" date="2020-03" db="EMBL/GenBank/DDBJ databases">
        <title>Assessment of the enzymatic potential of alkaline-tolerant lipase obtained from Bacillus luteus H11 (technogenic soil) for the bioremediation of saline soils contaminated with petroleum substances.</title>
        <authorList>
            <person name="Kalwasinska A."/>
        </authorList>
    </citation>
    <scope>NUCLEOTIDE SEQUENCE [LARGE SCALE GENOMIC DNA]</scope>
    <source>
        <strain evidence="6 7">H11</strain>
    </source>
</reference>
<dbReference type="AlphaFoldDB" id="A0A969PPI5"/>
<keyword evidence="3" id="KW-0238">DNA-binding</keyword>
<keyword evidence="7" id="KW-1185">Reference proteome</keyword>
<dbReference type="InterPro" id="IPR001650">
    <property type="entry name" value="Helicase_C-like"/>
</dbReference>
<dbReference type="Pfam" id="PF04851">
    <property type="entry name" value="ResIII"/>
    <property type="match status" value="1"/>
</dbReference>
<dbReference type="SMART" id="SM00487">
    <property type="entry name" value="DEXDc"/>
    <property type="match status" value="1"/>
</dbReference>
<comment type="caution">
    <text evidence="6">The sequence shown here is derived from an EMBL/GenBank/DDBJ whole genome shotgun (WGS) entry which is preliminary data.</text>
</comment>
<dbReference type="PROSITE" id="PS51194">
    <property type="entry name" value="HELICASE_CTER"/>
    <property type="match status" value="1"/>
</dbReference>
<dbReference type="InterPro" id="IPR006935">
    <property type="entry name" value="Helicase/UvrB_N"/>
</dbReference>
<evidence type="ECO:0000313" key="6">
    <source>
        <dbReference type="EMBL" id="NJP37048.1"/>
    </source>
</evidence>
<dbReference type="GO" id="GO:0006270">
    <property type="term" value="P:DNA replication initiation"/>
    <property type="evidence" value="ECO:0007669"/>
    <property type="project" value="TreeGrafter"/>
</dbReference>
<dbReference type="Proteomes" id="UP000752012">
    <property type="component" value="Unassembled WGS sequence"/>
</dbReference>
<dbReference type="GO" id="GO:0005524">
    <property type="term" value="F:ATP binding"/>
    <property type="evidence" value="ECO:0007669"/>
    <property type="project" value="UniProtKB-KW"/>
</dbReference>
<dbReference type="Pfam" id="PF00271">
    <property type="entry name" value="Helicase_C"/>
    <property type="match status" value="1"/>
</dbReference>
<dbReference type="Gene3D" id="3.40.50.300">
    <property type="entry name" value="P-loop containing nucleotide triphosphate hydrolases"/>
    <property type="match status" value="2"/>
</dbReference>
<feature type="domain" description="Helicase C-terminal" evidence="5">
    <location>
        <begin position="317"/>
        <end position="457"/>
    </location>
</feature>
<dbReference type="GO" id="GO:0016787">
    <property type="term" value="F:hydrolase activity"/>
    <property type="evidence" value="ECO:0007669"/>
    <property type="project" value="InterPro"/>
</dbReference>
<keyword evidence="6" id="KW-0378">Hydrolase</keyword>
<name>A0A969PPI5_9BACI</name>
<evidence type="ECO:0000259" key="5">
    <source>
        <dbReference type="PROSITE" id="PS51194"/>
    </source>
</evidence>
<dbReference type="GO" id="GO:0003677">
    <property type="term" value="F:DNA binding"/>
    <property type="evidence" value="ECO:0007669"/>
    <property type="project" value="UniProtKB-KW"/>
</dbReference>
<protein>
    <submittedName>
        <fullName evidence="6">DEAD/DEAH box helicase family protein</fullName>
    </submittedName>
</protein>
<sequence>MLKKDVLAALCGRQLTIDELVTALAGGEPFRESYDMITQLLDTLEAEGIVTKEAAIQKTCRRCGETPTMLPGTCGRCGKTCSYCRGCLMMGRITACTFLYRASPPAAHPAACTWGGSLSDLQQQGADALVTAYRKKRSRQLLWAVCGAGKTEMLFPLIEAVLADQKPVMIATPRRDVVQELEPRIRAAFPEATTAGFYGGKEPHERIASFNIAVATTHQLLRFRDAFPVLIIDEVDAFPFSADAALIRAASQAVDQNGLTVYVTATPSRTLQQEAKRGKLPAVTVGRRYHGADLPVPAFHWAGRWQKRLEKKRLPETLVRFLRKHRDRQVLLFVPETADLEPVREAVAKLLPGIRCTSVYSGEPLRAERVKAFRNKQIDVLVTTTILERGITIENVQTAVLGIEAPIFTETALIQIAGRAGRSPRYPNGDVAFFHFGKTSAAVRAVATIRRLNRESR</sequence>
<keyword evidence="1" id="KW-0547">Nucleotide-binding</keyword>
<evidence type="ECO:0000256" key="2">
    <source>
        <dbReference type="ARBA" id="ARBA00022840"/>
    </source>
</evidence>
<dbReference type="GO" id="GO:0006302">
    <property type="term" value="P:double-strand break repair"/>
    <property type="evidence" value="ECO:0007669"/>
    <property type="project" value="TreeGrafter"/>
</dbReference>
<organism evidence="6 7">
    <name type="scientific">Alkalicoccus luteus</name>
    <dbReference type="NCBI Taxonomy" id="1237094"/>
    <lineage>
        <taxon>Bacteria</taxon>
        <taxon>Bacillati</taxon>
        <taxon>Bacillota</taxon>
        <taxon>Bacilli</taxon>
        <taxon>Bacillales</taxon>
        <taxon>Bacillaceae</taxon>
        <taxon>Alkalicoccus</taxon>
    </lineage>
</organism>
<accession>A0A969PPI5</accession>
<dbReference type="GO" id="GO:0043138">
    <property type="term" value="F:3'-5' DNA helicase activity"/>
    <property type="evidence" value="ECO:0007669"/>
    <property type="project" value="TreeGrafter"/>
</dbReference>
<dbReference type="PROSITE" id="PS51192">
    <property type="entry name" value="HELICASE_ATP_BIND_1"/>
    <property type="match status" value="1"/>
</dbReference>
<dbReference type="EMBL" id="JAATHJ010000006">
    <property type="protein sequence ID" value="NJP37048.1"/>
    <property type="molecule type" value="Genomic_DNA"/>
</dbReference>
<dbReference type="PANTHER" id="PTHR30580:SF1">
    <property type="entry name" value="COMF OPERON PROTEIN 1"/>
    <property type="match status" value="1"/>
</dbReference>
<keyword evidence="6" id="KW-0347">Helicase</keyword>
<dbReference type="PANTHER" id="PTHR30580">
    <property type="entry name" value="PRIMOSOMAL PROTEIN N"/>
    <property type="match status" value="1"/>
</dbReference>
<dbReference type="InterPro" id="IPR027417">
    <property type="entry name" value="P-loop_NTPase"/>
</dbReference>
<proteinExistence type="predicted"/>
<dbReference type="SUPFAM" id="SSF52540">
    <property type="entry name" value="P-loop containing nucleoside triphosphate hydrolases"/>
    <property type="match status" value="1"/>
</dbReference>
<dbReference type="GO" id="GO:0006310">
    <property type="term" value="P:DNA recombination"/>
    <property type="evidence" value="ECO:0007669"/>
    <property type="project" value="TreeGrafter"/>
</dbReference>